<dbReference type="InterPro" id="IPR000209">
    <property type="entry name" value="Peptidase_S8/S53_dom"/>
</dbReference>
<dbReference type="AlphaFoldDB" id="A0A8H3I577"/>
<dbReference type="InterPro" id="IPR036852">
    <property type="entry name" value="Peptidase_S8/S53_dom_sf"/>
</dbReference>
<dbReference type="GO" id="GO:0046872">
    <property type="term" value="F:metal ion binding"/>
    <property type="evidence" value="ECO:0007669"/>
    <property type="project" value="UniProtKB-UniRule"/>
</dbReference>
<comment type="catalytic activity">
    <reaction evidence="1">
        <text>Release of an N-terminal tripeptide from a polypeptide.</text>
        <dbReference type="EC" id="3.4.14.10"/>
    </reaction>
</comment>
<keyword evidence="9 15" id="KW-0378">Hydrolase</keyword>
<feature type="binding site" evidence="15">
    <location>
        <position position="580"/>
    </location>
    <ligand>
        <name>Ca(2+)</name>
        <dbReference type="ChEBI" id="CHEBI:29108"/>
    </ligand>
</feature>
<dbReference type="Proteomes" id="UP000663827">
    <property type="component" value="Unassembled WGS sequence"/>
</dbReference>
<dbReference type="Pfam" id="PF00082">
    <property type="entry name" value="Peptidase_S8"/>
    <property type="match status" value="1"/>
</dbReference>
<evidence type="ECO:0000256" key="2">
    <source>
        <dbReference type="ARBA" id="ARBA00002451"/>
    </source>
</evidence>
<organism evidence="18 19">
    <name type="scientific">Rhizoctonia solani</name>
    <dbReference type="NCBI Taxonomy" id="456999"/>
    <lineage>
        <taxon>Eukaryota</taxon>
        <taxon>Fungi</taxon>
        <taxon>Dikarya</taxon>
        <taxon>Basidiomycota</taxon>
        <taxon>Agaricomycotina</taxon>
        <taxon>Agaricomycetes</taxon>
        <taxon>Cantharellales</taxon>
        <taxon>Ceratobasidiaceae</taxon>
        <taxon>Rhizoctonia</taxon>
    </lineage>
</organism>
<feature type="domain" description="Peptidase S53" evidence="17">
    <location>
        <begin position="235"/>
        <end position="618"/>
    </location>
</feature>
<sequence>MGVIAPGNMYVLSILALAAFVAGSPVSHDFATRHTLREVPSGWTLVSRAPAEHNIDLRIGLKQGRMTELLSILGEVSDPANARYGKHLSKEDVDKLVAPRGETIESVEQWLRSHSVHVSGRSSAGDWIHVTVPVSRAEKMLGNKYNIYRHTSGAHIVRSESYALPRSLDSHIDVVQPTTYFGRINERSAAESTSAFEKRASTVFVLPESEKQELKKPAEDVEGVAAAVPSSCSSTITPTCLKALYRTDSYTPKAGNSSSIGITGYLEQYASTSDLQTFYTKFNPSAGGSSFSVELINGGKNTQTNPGIEANLDVQVCFSTIVLKSYLHLHGSMRGQSQIQSRWYFIRQVDPLPTNQIRIRPQIRTRQPYLEWVNYILNKTTPPLTISTSYGDDEQTVPLDYAIRVCNSFAQLGARGVSVLFSSGDGGVGSGTCKTNDGTSRTRFQPIFPASCPYVTAVGGTYQVSPEVGVSFSQGGFSDYFARPTYQTSAVSTFLGSLGTTYSGLYNTTGRGFPDVAAQGRSFQIVQGGRTTSVAGTSASAPAFAGVIALLNDYRLSQGKAPLGFLNPWLYSSAVSALNDITSGSNPGCGTSGFTARAGWDPVTGLGTPDFVKLQAVA</sequence>
<comment type="caution">
    <text evidence="18">The sequence shown here is derived from an EMBL/GenBank/DDBJ whole genome shotgun (WGS) entry which is preliminary data.</text>
</comment>
<evidence type="ECO:0000256" key="9">
    <source>
        <dbReference type="ARBA" id="ARBA00022801"/>
    </source>
</evidence>
<keyword evidence="11 15" id="KW-0106">Calcium</keyword>
<evidence type="ECO:0000256" key="16">
    <source>
        <dbReference type="SAM" id="SignalP"/>
    </source>
</evidence>
<accession>A0A8H3I577</accession>
<keyword evidence="5" id="KW-0964">Secreted</keyword>
<feature type="signal peptide" evidence="16">
    <location>
        <begin position="1"/>
        <end position="23"/>
    </location>
</feature>
<evidence type="ECO:0000313" key="18">
    <source>
        <dbReference type="EMBL" id="CAE7219215.1"/>
    </source>
</evidence>
<dbReference type="CDD" id="cd04056">
    <property type="entry name" value="Peptidases_S53"/>
    <property type="match status" value="1"/>
</dbReference>
<evidence type="ECO:0000256" key="7">
    <source>
        <dbReference type="ARBA" id="ARBA00022723"/>
    </source>
</evidence>
<comment type="cofactor">
    <cofactor evidence="15">
        <name>Ca(2+)</name>
        <dbReference type="ChEBI" id="CHEBI:29108"/>
    </cofactor>
    <text evidence="15">Binds 1 Ca(2+) ion per subunit.</text>
</comment>
<keyword evidence="7 15" id="KW-0479">Metal-binding</keyword>
<evidence type="ECO:0000256" key="4">
    <source>
        <dbReference type="ARBA" id="ARBA00012462"/>
    </source>
</evidence>
<keyword evidence="12" id="KW-0843">Virulence</keyword>
<feature type="binding site" evidence="15">
    <location>
        <position position="599"/>
    </location>
    <ligand>
        <name>Ca(2+)</name>
        <dbReference type="ChEBI" id="CHEBI:29108"/>
    </ligand>
</feature>
<keyword evidence="6 15" id="KW-0645">Protease</keyword>
<evidence type="ECO:0000256" key="13">
    <source>
        <dbReference type="ARBA" id="ARBA00023145"/>
    </source>
</evidence>
<feature type="chain" id="PRO_5034081930" description="tripeptidyl-peptidase II" evidence="16">
    <location>
        <begin position="24"/>
        <end position="618"/>
    </location>
</feature>
<dbReference type="SUPFAM" id="SSF52743">
    <property type="entry name" value="Subtilisin-like"/>
    <property type="match status" value="1"/>
</dbReference>
<gene>
    <name evidence="18" type="ORF">RDB_LOCUS164449</name>
</gene>
<evidence type="ECO:0000256" key="14">
    <source>
        <dbReference type="ARBA" id="ARBA00023180"/>
    </source>
</evidence>
<evidence type="ECO:0000256" key="11">
    <source>
        <dbReference type="ARBA" id="ARBA00022837"/>
    </source>
</evidence>
<evidence type="ECO:0000256" key="1">
    <source>
        <dbReference type="ARBA" id="ARBA00001910"/>
    </source>
</evidence>
<proteinExistence type="predicted"/>
<evidence type="ECO:0000259" key="17">
    <source>
        <dbReference type="PROSITE" id="PS51695"/>
    </source>
</evidence>
<dbReference type="SUPFAM" id="SSF54897">
    <property type="entry name" value="Protease propeptides/inhibitors"/>
    <property type="match status" value="1"/>
</dbReference>
<comment type="subcellular location">
    <subcellularLocation>
        <location evidence="3">Secreted</location>
        <location evidence="3">Extracellular space</location>
    </subcellularLocation>
</comment>
<dbReference type="EC" id="3.4.14.10" evidence="4"/>
<dbReference type="Gene3D" id="3.40.50.200">
    <property type="entry name" value="Peptidase S8/S53 domain"/>
    <property type="match status" value="1"/>
</dbReference>
<feature type="binding site" evidence="15">
    <location>
        <position position="601"/>
    </location>
    <ligand>
        <name>Ca(2+)</name>
        <dbReference type="ChEBI" id="CHEBI:29108"/>
    </ligand>
</feature>
<evidence type="ECO:0000256" key="8">
    <source>
        <dbReference type="ARBA" id="ARBA00022729"/>
    </source>
</evidence>
<comment type="function">
    <text evidence="2">Secreted tripeptidyl-peptidase which degrades proteins at acidic pHs and is involved in virulence.</text>
</comment>
<dbReference type="PROSITE" id="PS00138">
    <property type="entry name" value="SUBTILASE_SER"/>
    <property type="match status" value="1"/>
</dbReference>
<dbReference type="InterPro" id="IPR030400">
    <property type="entry name" value="Sedolisin_dom"/>
</dbReference>
<dbReference type="EMBL" id="CAJNJQ010005495">
    <property type="protein sequence ID" value="CAE7219215.1"/>
    <property type="molecule type" value="Genomic_DNA"/>
</dbReference>
<evidence type="ECO:0000256" key="15">
    <source>
        <dbReference type="PROSITE-ProRule" id="PRU01032"/>
    </source>
</evidence>
<evidence type="ECO:0000256" key="10">
    <source>
        <dbReference type="ARBA" id="ARBA00022825"/>
    </source>
</evidence>
<dbReference type="PANTHER" id="PTHR14218:SF15">
    <property type="entry name" value="TRIPEPTIDYL-PEPTIDASE 1"/>
    <property type="match status" value="1"/>
</dbReference>
<dbReference type="CDD" id="cd11377">
    <property type="entry name" value="Pro-peptidase_S53"/>
    <property type="match status" value="1"/>
</dbReference>
<dbReference type="PANTHER" id="PTHR14218">
    <property type="entry name" value="PROTEASE S8 TRIPEPTIDYL PEPTIDASE I CLN2"/>
    <property type="match status" value="1"/>
</dbReference>
<dbReference type="InterPro" id="IPR015366">
    <property type="entry name" value="S53_propep"/>
</dbReference>
<dbReference type="Pfam" id="PF09286">
    <property type="entry name" value="Pro-kuma_activ"/>
    <property type="match status" value="1"/>
</dbReference>
<keyword evidence="14" id="KW-0325">Glycoprotein</keyword>
<dbReference type="GO" id="GO:0005576">
    <property type="term" value="C:extracellular region"/>
    <property type="evidence" value="ECO:0007669"/>
    <property type="project" value="UniProtKB-SubCell"/>
</dbReference>
<feature type="binding site" evidence="15">
    <location>
        <position position="581"/>
    </location>
    <ligand>
        <name>Ca(2+)</name>
        <dbReference type="ChEBI" id="CHEBI:29108"/>
    </ligand>
</feature>
<dbReference type="FunFam" id="3.40.50.200:FF:000015">
    <property type="entry name" value="Tripeptidyl peptidase A"/>
    <property type="match status" value="1"/>
</dbReference>
<feature type="active site" description="Charge relay system" evidence="15">
    <location>
        <position position="538"/>
    </location>
</feature>
<dbReference type="SMART" id="SM00944">
    <property type="entry name" value="Pro-kuma_activ"/>
    <property type="match status" value="1"/>
</dbReference>
<evidence type="ECO:0000256" key="3">
    <source>
        <dbReference type="ARBA" id="ARBA00004239"/>
    </source>
</evidence>
<evidence type="ECO:0000256" key="5">
    <source>
        <dbReference type="ARBA" id="ARBA00022525"/>
    </source>
</evidence>
<evidence type="ECO:0000313" key="19">
    <source>
        <dbReference type="Proteomes" id="UP000663827"/>
    </source>
</evidence>
<name>A0A8H3I577_9AGAM</name>
<dbReference type="GO" id="GO:0006508">
    <property type="term" value="P:proteolysis"/>
    <property type="evidence" value="ECO:0007669"/>
    <property type="project" value="UniProtKB-KW"/>
</dbReference>
<protein>
    <recommendedName>
        <fullName evidence="4">tripeptidyl-peptidase II</fullName>
        <ecNumber evidence="4">3.4.14.10</ecNumber>
    </recommendedName>
</protein>
<dbReference type="InterPro" id="IPR023828">
    <property type="entry name" value="Peptidase_S8_Ser-AS"/>
</dbReference>
<reference evidence="18" key="1">
    <citation type="submission" date="2021-01" db="EMBL/GenBank/DDBJ databases">
        <authorList>
            <person name="Kaushik A."/>
        </authorList>
    </citation>
    <scope>NUCLEOTIDE SEQUENCE</scope>
    <source>
        <strain evidence="18">AG5</strain>
    </source>
</reference>
<dbReference type="PROSITE" id="PS51695">
    <property type="entry name" value="SEDOLISIN"/>
    <property type="match status" value="1"/>
</dbReference>
<evidence type="ECO:0000256" key="6">
    <source>
        <dbReference type="ARBA" id="ARBA00022670"/>
    </source>
</evidence>
<dbReference type="GO" id="GO:0004252">
    <property type="term" value="F:serine-type endopeptidase activity"/>
    <property type="evidence" value="ECO:0007669"/>
    <property type="project" value="UniProtKB-UniRule"/>
</dbReference>
<feature type="active site" description="Charge relay system" evidence="15">
    <location>
        <position position="313"/>
    </location>
</feature>
<keyword evidence="8 16" id="KW-0732">Signal</keyword>
<keyword evidence="10 15" id="KW-0720">Serine protease</keyword>
<evidence type="ECO:0000256" key="12">
    <source>
        <dbReference type="ARBA" id="ARBA00023026"/>
    </source>
</evidence>
<keyword evidence="13" id="KW-0865">Zymogen</keyword>
<dbReference type="InterPro" id="IPR050819">
    <property type="entry name" value="Tripeptidyl-peptidase_I"/>
</dbReference>
<feature type="active site" description="Charge relay system" evidence="15">
    <location>
        <position position="309"/>
    </location>
</feature>
<dbReference type="GO" id="GO:0008240">
    <property type="term" value="F:tripeptidyl-peptidase activity"/>
    <property type="evidence" value="ECO:0007669"/>
    <property type="project" value="UniProtKB-EC"/>
</dbReference>